<evidence type="ECO:0000256" key="10">
    <source>
        <dbReference type="ARBA" id="ARBA00023136"/>
    </source>
</evidence>
<dbReference type="PANTHER" id="PTHR23074">
    <property type="entry name" value="AAA DOMAIN-CONTAINING"/>
    <property type="match status" value="1"/>
</dbReference>
<evidence type="ECO:0000256" key="12">
    <source>
        <dbReference type="RuleBase" id="RU003651"/>
    </source>
</evidence>
<evidence type="ECO:0000256" key="2">
    <source>
        <dbReference type="ARBA" id="ARBA00006914"/>
    </source>
</evidence>
<sequence>MESKQLERALGILRSAVAQDEDQNYEQALGSYIEGVGLLLVVIRGERSMQVYSHAETFFQISSTVEGPTQKDNTELRRKADEYMNRAEALMVHIKRERSARRARGGTTDICEYAHINGGSGSETDDYLSAYTQKAIGIVQRAIEEDTKQNYPEAYKQYSNALDYFMLALRYEKNEKSKQLIKSKIDEYLERAETLKEHIQSGEEKRAKKAIGANGMSNGGTGGGGKKKDGDDDADPEVKKLRAGLASAIIADKPNVKWDDVAGLDAAKEALKEAVILPIKFPHLFTGKRTPWRGILLYGPPGTGKSYLAKAVATEAKGTFFSVSSSDLVSKWQGDSERLVKQLFEMARENKPAIIFVDEVDSLAGTRNESESEGSRRIKTEFLVQMNGVGHDDTGVLVLGATNIPWQLDNAIKRRFEKRIYIPLPGTEARKRMFELHVGDTPCQLSNQDYRLLAEQTEGFSGSDISIVVRDALMQPVRKVLSATHFKQVQEEDGLKWTPCSPGDPEAEEKSWTDIESNELKEPPLRIGDFLKSLSNTRPTVTAEDIKKHEQWTAESGNEGS</sequence>
<dbReference type="GO" id="GO:0045324">
    <property type="term" value="P:late endosome to vacuole transport"/>
    <property type="evidence" value="ECO:0007669"/>
    <property type="project" value="UniProtKB-ARBA"/>
</dbReference>
<dbReference type="GO" id="GO:0016887">
    <property type="term" value="F:ATP hydrolysis activity"/>
    <property type="evidence" value="ECO:0007669"/>
    <property type="project" value="InterPro"/>
</dbReference>
<dbReference type="GO" id="GO:0007033">
    <property type="term" value="P:vacuole organization"/>
    <property type="evidence" value="ECO:0007669"/>
    <property type="project" value="TreeGrafter"/>
</dbReference>
<dbReference type="GO" id="GO:0016197">
    <property type="term" value="P:endosomal transport"/>
    <property type="evidence" value="ECO:0007669"/>
    <property type="project" value="TreeGrafter"/>
</dbReference>
<dbReference type="SUPFAM" id="SSF116846">
    <property type="entry name" value="MIT domain"/>
    <property type="match status" value="2"/>
</dbReference>
<dbReference type="EC" id="3.6.4.6" evidence="3"/>
<evidence type="ECO:0000313" key="17">
    <source>
        <dbReference type="Proteomes" id="UP001212997"/>
    </source>
</evidence>
<keyword evidence="5 12" id="KW-0547">Nucleotide-binding</keyword>
<dbReference type="Pfam" id="PF04212">
    <property type="entry name" value="MIT"/>
    <property type="match status" value="2"/>
</dbReference>
<feature type="compositionally biased region" description="Basic and acidic residues" evidence="13">
    <location>
        <begin position="508"/>
        <end position="519"/>
    </location>
</feature>
<dbReference type="EMBL" id="JANAWD010000415">
    <property type="protein sequence ID" value="KAJ3479812.1"/>
    <property type="molecule type" value="Genomic_DNA"/>
</dbReference>
<protein>
    <recommendedName>
        <fullName evidence="3">vesicle-fusing ATPase</fullName>
        <ecNumber evidence="3">3.6.4.6</ecNumber>
    </recommendedName>
</protein>
<evidence type="ECO:0000256" key="9">
    <source>
        <dbReference type="ARBA" id="ARBA00022927"/>
    </source>
</evidence>
<comment type="caution">
    <text evidence="16">The sequence shown here is derived from an EMBL/GenBank/DDBJ whole genome shotgun (WGS) entry which is preliminary data.</text>
</comment>
<evidence type="ECO:0000256" key="6">
    <source>
        <dbReference type="ARBA" id="ARBA00022753"/>
    </source>
</evidence>
<dbReference type="InterPro" id="IPR027417">
    <property type="entry name" value="P-loop_NTPase"/>
</dbReference>
<proteinExistence type="inferred from homology"/>
<dbReference type="InterPro" id="IPR007330">
    <property type="entry name" value="MIT_dom"/>
</dbReference>
<dbReference type="FunFam" id="3.40.50.300:FF:000043">
    <property type="entry name" value="Vacuolar protein sorting-associated protein 4"/>
    <property type="match status" value="1"/>
</dbReference>
<feature type="region of interest" description="Disordered" evidence="13">
    <location>
        <begin position="199"/>
        <end position="236"/>
    </location>
</feature>
<evidence type="ECO:0000256" key="7">
    <source>
        <dbReference type="ARBA" id="ARBA00022801"/>
    </source>
</evidence>
<feature type="domain" description="MIT" evidence="15">
    <location>
        <begin position="128"/>
        <end position="205"/>
    </location>
</feature>
<dbReference type="InterPro" id="IPR003959">
    <property type="entry name" value="ATPase_AAA_core"/>
</dbReference>
<dbReference type="SMART" id="SM00382">
    <property type="entry name" value="AAA"/>
    <property type="match status" value="1"/>
</dbReference>
<dbReference type="GO" id="GO:0010008">
    <property type="term" value="C:endosome membrane"/>
    <property type="evidence" value="ECO:0007669"/>
    <property type="project" value="UniProtKB-SubCell"/>
</dbReference>
<keyword evidence="8 12" id="KW-0067">ATP-binding</keyword>
<dbReference type="InterPro" id="IPR015415">
    <property type="entry name" value="Spast_Vps4_C"/>
</dbReference>
<dbReference type="Gene3D" id="1.20.58.80">
    <property type="entry name" value="Phosphotransferase system, lactose/cellobiose-type IIA subunit"/>
    <property type="match status" value="2"/>
</dbReference>
<dbReference type="Proteomes" id="UP001212997">
    <property type="component" value="Unassembled WGS sequence"/>
</dbReference>
<keyword evidence="9" id="KW-0653">Protein transport</keyword>
<dbReference type="PANTHER" id="PTHR23074:SF83">
    <property type="entry name" value="VACUOLAR PROTEIN SORTING-ASSOCIATED PROTEIN 4A"/>
    <property type="match status" value="1"/>
</dbReference>
<comment type="catalytic activity">
    <reaction evidence="11">
        <text>ATP + H2O = ADP + phosphate + H(+)</text>
        <dbReference type="Rhea" id="RHEA:13065"/>
        <dbReference type="ChEBI" id="CHEBI:15377"/>
        <dbReference type="ChEBI" id="CHEBI:15378"/>
        <dbReference type="ChEBI" id="CHEBI:30616"/>
        <dbReference type="ChEBI" id="CHEBI:43474"/>
        <dbReference type="ChEBI" id="CHEBI:456216"/>
        <dbReference type="EC" id="3.6.4.6"/>
    </reaction>
</comment>
<dbReference type="Gene3D" id="3.40.50.300">
    <property type="entry name" value="P-loop containing nucleotide triphosphate hydrolases"/>
    <property type="match status" value="1"/>
</dbReference>
<dbReference type="InterPro" id="IPR041569">
    <property type="entry name" value="AAA_lid_3"/>
</dbReference>
<accession>A0AAD5YAU9</accession>
<dbReference type="Pfam" id="PF09336">
    <property type="entry name" value="Vps4_C"/>
    <property type="match status" value="1"/>
</dbReference>
<dbReference type="FunFam" id="1.20.58.80:FF:000004">
    <property type="entry name" value="Vacuolar protein sorting-associated protein 4"/>
    <property type="match status" value="1"/>
</dbReference>
<dbReference type="SMART" id="SM00745">
    <property type="entry name" value="MIT"/>
    <property type="match status" value="2"/>
</dbReference>
<dbReference type="Pfam" id="PF00004">
    <property type="entry name" value="AAA"/>
    <property type="match status" value="1"/>
</dbReference>
<dbReference type="SUPFAM" id="SSF52540">
    <property type="entry name" value="P-loop containing nucleoside triphosphate hydrolases"/>
    <property type="match status" value="1"/>
</dbReference>
<evidence type="ECO:0000256" key="11">
    <source>
        <dbReference type="ARBA" id="ARBA00048883"/>
    </source>
</evidence>
<feature type="region of interest" description="Disordered" evidence="13">
    <location>
        <begin position="531"/>
        <end position="561"/>
    </location>
</feature>
<gene>
    <name evidence="16" type="ORF">NLI96_g8803</name>
</gene>
<evidence type="ECO:0000256" key="4">
    <source>
        <dbReference type="ARBA" id="ARBA00022448"/>
    </source>
</evidence>
<reference evidence="16" key="1">
    <citation type="submission" date="2022-07" db="EMBL/GenBank/DDBJ databases">
        <title>Genome Sequence of Physisporinus lineatus.</title>
        <authorList>
            <person name="Buettner E."/>
        </authorList>
    </citation>
    <scope>NUCLEOTIDE SEQUENCE</scope>
    <source>
        <strain evidence="16">VT162</strain>
    </source>
</reference>
<evidence type="ECO:0000256" key="13">
    <source>
        <dbReference type="SAM" id="MobiDB-lite"/>
    </source>
</evidence>
<evidence type="ECO:0000259" key="15">
    <source>
        <dbReference type="SMART" id="SM00745"/>
    </source>
</evidence>
<dbReference type="CDD" id="cd19521">
    <property type="entry name" value="RecA-like_VPS4"/>
    <property type="match status" value="1"/>
</dbReference>
<dbReference type="GO" id="GO:0015031">
    <property type="term" value="P:protein transport"/>
    <property type="evidence" value="ECO:0007669"/>
    <property type="project" value="UniProtKB-KW"/>
</dbReference>
<keyword evidence="7" id="KW-0378">Hydrolase</keyword>
<keyword evidence="4" id="KW-0813">Transport</keyword>
<feature type="compositionally biased region" description="Basic and acidic residues" evidence="13">
    <location>
        <begin position="226"/>
        <end position="236"/>
    </location>
</feature>
<dbReference type="FunFam" id="1.10.8.60:FF:000015">
    <property type="entry name" value="vacuolar protein sorting-associated protein 4A"/>
    <property type="match status" value="1"/>
</dbReference>
<comment type="subcellular location">
    <subcellularLocation>
        <location evidence="1">Endosome membrane</location>
        <topology evidence="1">Peripheral membrane protein</topology>
    </subcellularLocation>
</comment>
<keyword evidence="17" id="KW-1185">Reference proteome</keyword>
<evidence type="ECO:0000256" key="5">
    <source>
        <dbReference type="ARBA" id="ARBA00022741"/>
    </source>
</evidence>
<dbReference type="Pfam" id="PF17862">
    <property type="entry name" value="AAA_lid_3"/>
    <property type="match status" value="1"/>
</dbReference>
<dbReference type="Gene3D" id="1.10.8.60">
    <property type="match status" value="1"/>
</dbReference>
<dbReference type="InterPro" id="IPR050304">
    <property type="entry name" value="MT-severing_AAA_ATPase"/>
</dbReference>
<name>A0AAD5YAU9_9APHY</name>
<feature type="domain" description="MIT" evidence="15">
    <location>
        <begin position="2"/>
        <end position="99"/>
    </location>
</feature>
<keyword evidence="10" id="KW-0472">Membrane</keyword>
<comment type="similarity">
    <text evidence="2 12">Belongs to the AAA ATPase family.</text>
</comment>
<feature type="domain" description="AAA+ ATPase" evidence="14">
    <location>
        <begin position="291"/>
        <end position="426"/>
    </location>
</feature>
<evidence type="ECO:0000259" key="14">
    <source>
        <dbReference type="SMART" id="SM00382"/>
    </source>
</evidence>
<evidence type="ECO:0000256" key="3">
    <source>
        <dbReference type="ARBA" id="ARBA00012674"/>
    </source>
</evidence>
<organism evidence="16 17">
    <name type="scientific">Meripilus lineatus</name>
    <dbReference type="NCBI Taxonomy" id="2056292"/>
    <lineage>
        <taxon>Eukaryota</taxon>
        <taxon>Fungi</taxon>
        <taxon>Dikarya</taxon>
        <taxon>Basidiomycota</taxon>
        <taxon>Agaricomycotina</taxon>
        <taxon>Agaricomycetes</taxon>
        <taxon>Polyporales</taxon>
        <taxon>Meripilaceae</taxon>
        <taxon>Meripilus</taxon>
    </lineage>
</organism>
<dbReference type="InterPro" id="IPR036181">
    <property type="entry name" value="MIT_dom_sf"/>
</dbReference>
<dbReference type="InterPro" id="IPR003593">
    <property type="entry name" value="AAA+_ATPase"/>
</dbReference>
<evidence type="ECO:0000256" key="1">
    <source>
        <dbReference type="ARBA" id="ARBA00004481"/>
    </source>
</evidence>
<dbReference type="AlphaFoldDB" id="A0AAD5YAU9"/>
<keyword evidence="6" id="KW-0967">Endosome</keyword>
<evidence type="ECO:0000313" key="16">
    <source>
        <dbReference type="EMBL" id="KAJ3479812.1"/>
    </source>
</evidence>
<dbReference type="PROSITE" id="PS00674">
    <property type="entry name" value="AAA"/>
    <property type="match status" value="1"/>
</dbReference>
<evidence type="ECO:0000256" key="8">
    <source>
        <dbReference type="ARBA" id="ARBA00022840"/>
    </source>
</evidence>
<feature type="region of interest" description="Disordered" evidence="13">
    <location>
        <begin position="492"/>
        <end position="519"/>
    </location>
</feature>
<dbReference type="InterPro" id="IPR003960">
    <property type="entry name" value="ATPase_AAA_CS"/>
</dbReference>
<dbReference type="GO" id="GO:0005524">
    <property type="term" value="F:ATP binding"/>
    <property type="evidence" value="ECO:0007669"/>
    <property type="project" value="UniProtKB-KW"/>
</dbReference>